<name>A0A8C7UW90_ONCMY</name>
<evidence type="ECO:0000313" key="3">
    <source>
        <dbReference type="Ensembl" id="ENSOMYP00000099022.2"/>
    </source>
</evidence>
<dbReference type="AlphaFoldDB" id="A0A8C7UW90"/>
<evidence type="ECO:0000256" key="1">
    <source>
        <dbReference type="ARBA" id="ARBA00004370"/>
    </source>
</evidence>
<reference evidence="3" key="2">
    <citation type="submission" date="2025-08" db="UniProtKB">
        <authorList>
            <consortium name="Ensembl"/>
        </authorList>
    </citation>
    <scope>IDENTIFICATION</scope>
</reference>
<dbReference type="Gene3D" id="2.30.29.30">
    <property type="entry name" value="Pleckstrin-homology domain (PH domain)/Phosphotyrosine-binding domain (PTB)"/>
    <property type="match status" value="1"/>
</dbReference>
<dbReference type="CDD" id="cd00821">
    <property type="entry name" value="PH"/>
    <property type="match status" value="1"/>
</dbReference>
<evidence type="ECO:0008006" key="5">
    <source>
        <dbReference type="Google" id="ProtNLM"/>
    </source>
</evidence>
<accession>A0A8C7UW90</accession>
<proteinExistence type="predicted"/>
<sequence>MYVVLSASKELCLCLFRSLTIHHALFLLPVPCATNLHLSLPGGFMFKQWKERYLILTADGCVLVSRDAVSPPDQMVALQGGCEAIVEGREILDLPKLPSGGRRDCCFALILPQEKFLLLLADKAEDCRSVGRAM</sequence>
<dbReference type="GO" id="GO:0045595">
    <property type="term" value="P:regulation of cell differentiation"/>
    <property type="evidence" value="ECO:0007669"/>
    <property type="project" value="TreeGrafter"/>
</dbReference>
<dbReference type="PANTHER" id="PTHR14309:SF12">
    <property type="entry name" value="PH DOMAIN-CONTAINING PROTEIN"/>
    <property type="match status" value="1"/>
</dbReference>
<dbReference type="PANTHER" id="PTHR14309">
    <property type="entry name" value="EXPRESSED PROTEIN"/>
    <property type="match status" value="1"/>
</dbReference>
<dbReference type="SUPFAM" id="SSF50729">
    <property type="entry name" value="PH domain-like"/>
    <property type="match status" value="1"/>
</dbReference>
<organism evidence="3 4">
    <name type="scientific">Oncorhynchus mykiss</name>
    <name type="common">Rainbow trout</name>
    <name type="synonym">Salmo gairdneri</name>
    <dbReference type="NCBI Taxonomy" id="8022"/>
    <lineage>
        <taxon>Eukaryota</taxon>
        <taxon>Metazoa</taxon>
        <taxon>Chordata</taxon>
        <taxon>Craniata</taxon>
        <taxon>Vertebrata</taxon>
        <taxon>Euteleostomi</taxon>
        <taxon>Actinopterygii</taxon>
        <taxon>Neopterygii</taxon>
        <taxon>Teleostei</taxon>
        <taxon>Protacanthopterygii</taxon>
        <taxon>Salmoniformes</taxon>
        <taxon>Salmonidae</taxon>
        <taxon>Salmoninae</taxon>
        <taxon>Oncorhynchus</taxon>
    </lineage>
</organism>
<evidence type="ECO:0000256" key="2">
    <source>
        <dbReference type="ARBA" id="ARBA00023136"/>
    </source>
</evidence>
<comment type="subcellular location">
    <subcellularLocation>
        <location evidence="1">Membrane</location>
    </subcellularLocation>
</comment>
<keyword evidence="4" id="KW-1185">Reference proteome</keyword>
<reference evidence="3" key="1">
    <citation type="submission" date="2020-07" db="EMBL/GenBank/DDBJ databases">
        <title>A long reads based de novo assembly of the rainbow trout Arlee double haploid line genome.</title>
        <authorList>
            <person name="Gao G."/>
            <person name="Palti Y."/>
        </authorList>
    </citation>
    <scope>NUCLEOTIDE SEQUENCE [LARGE SCALE GENOMIC DNA]</scope>
</reference>
<evidence type="ECO:0000313" key="4">
    <source>
        <dbReference type="Proteomes" id="UP000694395"/>
    </source>
</evidence>
<dbReference type="InterPro" id="IPR039680">
    <property type="entry name" value="PLEKHB1/2"/>
</dbReference>
<keyword evidence="2" id="KW-0472">Membrane</keyword>
<dbReference type="InterPro" id="IPR011993">
    <property type="entry name" value="PH-like_dom_sf"/>
</dbReference>
<dbReference type="GeneTree" id="ENSGT00940000174794"/>
<dbReference type="Proteomes" id="UP000694395">
    <property type="component" value="Chromosome Y"/>
</dbReference>
<dbReference type="Ensembl" id="ENSOMYT00000107493.2">
    <property type="protein sequence ID" value="ENSOMYP00000099022.2"/>
    <property type="gene ID" value="ENSOMYG00000044903.2"/>
</dbReference>
<reference evidence="3" key="3">
    <citation type="submission" date="2025-09" db="UniProtKB">
        <authorList>
            <consortium name="Ensembl"/>
        </authorList>
    </citation>
    <scope>IDENTIFICATION</scope>
</reference>
<protein>
    <recommendedName>
        <fullName evidence="5">PH domain-containing protein</fullName>
    </recommendedName>
</protein>
<dbReference type="GO" id="GO:0016020">
    <property type="term" value="C:membrane"/>
    <property type="evidence" value="ECO:0007669"/>
    <property type="project" value="UniProtKB-SubCell"/>
</dbReference>